<keyword evidence="6 10" id="KW-0418">Kinase</keyword>
<dbReference type="Gene3D" id="1.10.287.130">
    <property type="match status" value="1"/>
</dbReference>
<dbReference type="InterPro" id="IPR050428">
    <property type="entry name" value="TCS_sensor_his_kinase"/>
</dbReference>
<evidence type="ECO:0000256" key="5">
    <source>
        <dbReference type="ARBA" id="ARBA00022692"/>
    </source>
</evidence>
<dbReference type="PROSITE" id="PS50109">
    <property type="entry name" value="HIS_KIN"/>
    <property type="match status" value="1"/>
</dbReference>
<dbReference type="Proteomes" id="UP000181790">
    <property type="component" value="Unassembled WGS sequence"/>
</dbReference>
<evidence type="ECO:0000313" key="10">
    <source>
        <dbReference type="EMBL" id="OIN59263.1"/>
    </source>
</evidence>
<comment type="caution">
    <text evidence="10">The sequence shown here is derived from an EMBL/GenBank/DDBJ whole genome shotgun (WGS) entry which is preliminary data.</text>
</comment>
<dbReference type="GO" id="GO:0005886">
    <property type="term" value="C:plasma membrane"/>
    <property type="evidence" value="ECO:0007669"/>
    <property type="project" value="TreeGrafter"/>
</dbReference>
<keyword evidence="8" id="KW-0472">Membrane</keyword>
<dbReference type="SUPFAM" id="SSF55874">
    <property type="entry name" value="ATPase domain of HSP90 chaperone/DNA topoisomerase II/histidine kinase"/>
    <property type="match status" value="1"/>
</dbReference>
<feature type="transmembrane region" description="Helical" evidence="8">
    <location>
        <begin position="127"/>
        <end position="149"/>
    </location>
</feature>
<keyword evidence="11" id="KW-1185">Reference proteome</keyword>
<dbReference type="InterPro" id="IPR003661">
    <property type="entry name" value="HisK_dim/P_dom"/>
</dbReference>
<reference evidence="10 11" key="1">
    <citation type="submission" date="2016-10" db="EMBL/GenBank/DDBJ databases">
        <title>Arsenicibacter rosenii gen. nov., sp. nov., an efficient arsenic-methylating bacterium isolated from an arsenic-contaminated paddy soil.</title>
        <authorList>
            <person name="Huang K."/>
        </authorList>
    </citation>
    <scope>NUCLEOTIDE SEQUENCE [LARGE SCALE GENOMIC DNA]</scope>
    <source>
        <strain evidence="10 11">SM-1</strain>
    </source>
</reference>
<gene>
    <name evidence="10" type="ORF">BLX24_09750</name>
</gene>
<evidence type="ECO:0000256" key="2">
    <source>
        <dbReference type="ARBA" id="ARBA00012438"/>
    </source>
</evidence>
<dbReference type="EC" id="2.7.13.3" evidence="2"/>
<feature type="transmembrane region" description="Helical" evidence="8">
    <location>
        <begin position="12"/>
        <end position="34"/>
    </location>
</feature>
<evidence type="ECO:0000256" key="8">
    <source>
        <dbReference type="SAM" id="Phobius"/>
    </source>
</evidence>
<protein>
    <recommendedName>
        <fullName evidence="2">histidine kinase</fullName>
        <ecNumber evidence="2">2.7.13.3</ecNumber>
    </recommendedName>
</protein>
<evidence type="ECO:0000256" key="6">
    <source>
        <dbReference type="ARBA" id="ARBA00022777"/>
    </source>
</evidence>
<dbReference type="PANTHER" id="PTHR45436:SF5">
    <property type="entry name" value="SENSOR HISTIDINE KINASE TRCS"/>
    <property type="match status" value="1"/>
</dbReference>
<proteinExistence type="predicted"/>
<dbReference type="CDD" id="cd00082">
    <property type="entry name" value="HisKA"/>
    <property type="match status" value="1"/>
</dbReference>
<keyword evidence="3" id="KW-0597">Phosphoprotein</keyword>
<comment type="catalytic activity">
    <reaction evidence="1">
        <text>ATP + protein L-histidine = ADP + protein N-phospho-L-histidine.</text>
        <dbReference type="EC" id="2.7.13.3"/>
    </reaction>
</comment>
<dbReference type="InterPro" id="IPR003594">
    <property type="entry name" value="HATPase_dom"/>
</dbReference>
<dbReference type="OrthoDB" id="1522504at2"/>
<dbReference type="SMART" id="SM00388">
    <property type="entry name" value="HisKA"/>
    <property type="match status" value="1"/>
</dbReference>
<accession>A0A1S2VKJ9</accession>
<dbReference type="GO" id="GO:0000155">
    <property type="term" value="F:phosphorelay sensor kinase activity"/>
    <property type="evidence" value="ECO:0007669"/>
    <property type="project" value="InterPro"/>
</dbReference>
<dbReference type="InterPro" id="IPR036097">
    <property type="entry name" value="HisK_dim/P_sf"/>
</dbReference>
<evidence type="ECO:0000256" key="1">
    <source>
        <dbReference type="ARBA" id="ARBA00000085"/>
    </source>
</evidence>
<evidence type="ECO:0000256" key="4">
    <source>
        <dbReference type="ARBA" id="ARBA00022679"/>
    </source>
</evidence>
<keyword evidence="5 8" id="KW-0812">Transmembrane</keyword>
<dbReference type="EMBL" id="MORL01000004">
    <property type="protein sequence ID" value="OIN59263.1"/>
    <property type="molecule type" value="Genomic_DNA"/>
</dbReference>
<evidence type="ECO:0000256" key="7">
    <source>
        <dbReference type="ARBA" id="ARBA00022989"/>
    </source>
</evidence>
<evidence type="ECO:0000313" key="11">
    <source>
        <dbReference type="Proteomes" id="UP000181790"/>
    </source>
</evidence>
<feature type="domain" description="Histidine kinase" evidence="9">
    <location>
        <begin position="216"/>
        <end position="444"/>
    </location>
</feature>
<evidence type="ECO:0000256" key="3">
    <source>
        <dbReference type="ARBA" id="ARBA00022553"/>
    </source>
</evidence>
<dbReference type="Pfam" id="PF02518">
    <property type="entry name" value="HATPase_c"/>
    <property type="match status" value="1"/>
</dbReference>
<dbReference type="AlphaFoldDB" id="A0A1S2VKJ9"/>
<organism evidence="10 11">
    <name type="scientific">Arsenicibacter rosenii</name>
    <dbReference type="NCBI Taxonomy" id="1750698"/>
    <lineage>
        <taxon>Bacteria</taxon>
        <taxon>Pseudomonadati</taxon>
        <taxon>Bacteroidota</taxon>
        <taxon>Cytophagia</taxon>
        <taxon>Cytophagales</taxon>
        <taxon>Spirosomataceae</taxon>
        <taxon>Arsenicibacter</taxon>
    </lineage>
</organism>
<dbReference type="InterPro" id="IPR036890">
    <property type="entry name" value="HATPase_C_sf"/>
</dbReference>
<dbReference type="RefSeq" id="WP_071502946.1">
    <property type="nucleotide sequence ID" value="NZ_MORL01000004.1"/>
</dbReference>
<keyword evidence="7 8" id="KW-1133">Transmembrane helix</keyword>
<name>A0A1S2VKJ9_9BACT</name>
<dbReference type="PANTHER" id="PTHR45436">
    <property type="entry name" value="SENSOR HISTIDINE KINASE YKOH"/>
    <property type="match status" value="1"/>
</dbReference>
<dbReference type="SUPFAM" id="SSF47384">
    <property type="entry name" value="Homodimeric domain of signal transducing histidine kinase"/>
    <property type="match status" value="1"/>
</dbReference>
<keyword evidence="4" id="KW-0808">Transferase</keyword>
<dbReference type="Pfam" id="PF00512">
    <property type="entry name" value="HisKA"/>
    <property type="match status" value="1"/>
</dbReference>
<dbReference type="Gene3D" id="3.30.565.10">
    <property type="entry name" value="Histidine kinase-like ATPase, C-terminal domain"/>
    <property type="match status" value="1"/>
</dbReference>
<evidence type="ECO:0000259" key="9">
    <source>
        <dbReference type="PROSITE" id="PS50109"/>
    </source>
</evidence>
<sequence>MKLLTKTNRVYLSFSTGIYLLTALAFYAIIKLVIYDEVESRLLVEKRDFEAYIQAHNSWQGGYFVENKIAVVPVKHALPTEDFKDTLILNRYDHELVPFRELTYYTRINGQAHRVSIRKSLIQSYRLIEVITVSMIAFLSLLFLCSFWFQSRLSGQLWQPFYNTLAKVRKFDLSSSTPLHLPAEEITEFNELNDVLQKMSEKIHQDYQSLKEFTENASHEIQTPLALINARVEQLIQSDTLTESQSYWLDEIYRASRRMSKLNQGLLLLAKIENRQFADVDLVDLYVLITEKLCDMDEVLQHKQLRVFTKGTATFPRMLPVVLAEVLLSNLVSNAIKHNVPGGLIRIESTTGQLCISNTGPAPTIPPDRLFERFKKGRDATPYVSPTPHDNEGMETIGEENAPKQYAPMNSVGLGLAIVKQIGDSYGLTITYTFADGEHRICLR</sequence>
<dbReference type="InterPro" id="IPR005467">
    <property type="entry name" value="His_kinase_dom"/>
</dbReference>